<protein>
    <submittedName>
        <fullName evidence="1">Wnt related</fullName>
    </submittedName>
</protein>
<reference evidence="1" key="1">
    <citation type="submission" date="2022-04" db="EMBL/GenBank/DDBJ databases">
        <title>Chromosome-scale genome assembly of Holotrichia oblita Faldermann.</title>
        <authorList>
            <person name="Rongchong L."/>
        </authorList>
    </citation>
    <scope>NUCLEOTIDE SEQUENCE</scope>
    <source>
        <strain evidence="1">81SQS9</strain>
    </source>
</reference>
<name>A0ACB9TC76_HOLOL</name>
<keyword evidence="2" id="KW-1185">Reference proteome</keyword>
<accession>A0ACB9TC76</accession>
<dbReference type="EMBL" id="CM043017">
    <property type="protein sequence ID" value="KAI4464397.1"/>
    <property type="molecule type" value="Genomic_DNA"/>
</dbReference>
<evidence type="ECO:0000313" key="1">
    <source>
        <dbReference type="EMBL" id="KAI4464397.1"/>
    </source>
</evidence>
<comment type="caution">
    <text evidence="1">The sequence shown here is derived from an EMBL/GenBank/DDBJ whole genome shotgun (WGS) entry which is preliminary data.</text>
</comment>
<proteinExistence type="predicted"/>
<organism evidence="1 2">
    <name type="scientific">Holotrichia oblita</name>
    <name type="common">Chafer beetle</name>
    <dbReference type="NCBI Taxonomy" id="644536"/>
    <lineage>
        <taxon>Eukaryota</taxon>
        <taxon>Metazoa</taxon>
        <taxon>Ecdysozoa</taxon>
        <taxon>Arthropoda</taxon>
        <taxon>Hexapoda</taxon>
        <taxon>Insecta</taxon>
        <taxon>Pterygota</taxon>
        <taxon>Neoptera</taxon>
        <taxon>Endopterygota</taxon>
        <taxon>Coleoptera</taxon>
        <taxon>Polyphaga</taxon>
        <taxon>Scarabaeiformia</taxon>
        <taxon>Scarabaeidae</taxon>
        <taxon>Melolonthinae</taxon>
        <taxon>Holotrichia</taxon>
    </lineage>
</organism>
<evidence type="ECO:0000313" key="2">
    <source>
        <dbReference type="Proteomes" id="UP001056778"/>
    </source>
</evidence>
<dbReference type="Proteomes" id="UP001056778">
    <property type="component" value="Chromosome 3"/>
</dbReference>
<gene>
    <name evidence="1" type="ORF">MML48_3g00006708</name>
</gene>
<sequence length="130" mass="14226">MEAMPFVQAAAALAAETSTREQAYVYAVSAASLTYTMARACANGGLHHCTCASPPKETPAENFKWGGCGDNIRWGTNFAKRFVDTVEKYNTKALERMARQISGRRDNVAYDKKIMKLKATSPPSICIIIT</sequence>